<feature type="compositionally biased region" description="Polar residues" evidence="6">
    <location>
        <begin position="54"/>
        <end position="65"/>
    </location>
</feature>
<feature type="region of interest" description="Disordered" evidence="6">
    <location>
        <begin position="37"/>
        <end position="124"/>
    </location>
</feature>
<evidence type="ECO:0000259" key="7">
    <source>
        <dbReference type="PROSITE" id="PS51366"/>
    </source>
</evidence>
<feature type="domain" description="MI" evidence="7">
    <location>
        <begin position="133"/>
        <end position="254"/>
    </location>
</feature>
<sequence length="703" mass="76405">MTITEVAGPPSHSSPSIDLEASTASFLSAEQRAILDSTLEEKRKSSGEIERSNSRSLGTSPTKASRSSREIQRKLRQGRTKKHGAGGKFTWGTYNSDDVIPPEDPADPNYISDDNEQLKNGRSPTSRASQALQHKHAIALLIAEYFDSGDMNEAAEALEDLKAPGQVPYFVKRVISIALDRHDREREMASCLLSGLYNEGVRPVQMQKGFQTLIAALDDLCLDVPEAPDLLALFTARAVVDDILPPCFPSQHSPSAADSKHAGQMLAKCQALLKDRHSAERLLRCWGGHAGLDLKATQASIIQLLQEYTASQDSTEAAECLRKLAVPFFHHEVVKQSLLIAITSPQHQAAMLHLLSSLSASGQISSSQLSRGVHRVVANLDDTCLDCPDAKQRFAWLSAAAAKQGMADAFSCPSADTTTKDDSSVALKPFKLAARACILEYFESDDLADLLAFSRERTEPGMQHILVKQLIQLAMDRRAREREQASLAVSALAAAGLQESQLTIAFEELLLGLEDLELDVPDAEALLALFLARSLVDEALPPSALNALARSLPSGCSALNVVQLTGAKLGARHAAERVQQCWKGSSRDPAELKADMRALLKEYAQSNDRVEALHCLRDLGVPAFHHELVRQALMFIFQEPAAKPKMMNLLKAVADSGIVPQNQMQAAFARVKLEIEDIQLDCPGASEQFAACEEEAASQGWIA</sequence>
<evidence type="ECO:0000256" key="1">
    <source>
        <dbReference type="ARBA" id="ARBA00004496"/>
    </source>
</evidence>
<dbReference type="FunFam" id="1.25.40.180:FF:000009">
    <property type="entry name" value="programmed cell death protein 4"/>
    <property type="match status" value="1"/>
</dbReference>
<dbReference type="SUPFAM" id="SSF48371">
    <property type="entry name" value="ARM repeat"/>
    <property type="match status" value="4"/>
</dbReference>
<keyword evidence="9" id="KW-1185">Reference proteome</keyword>
<feature type="domain" description="MI" evidence="7">
    <location>
        <begin position="591"/>
        <end position="703"/>
    </location>
</feature>
<evidence type="ECO:0000256" key="3">
    <source>
        <dbReference type="ARBA" id="ARBA00022490"/>
    </source>
</evidence>
<evidence type="ECO:0000256" key="5">
    <source>
        <dbReference type="ARBA" id="ARBA00023242"/>
    </source>
</evidence>
<dbReference type="AlphaFoldDB" id="A0AAW1RLU9"/>
<evidence type="ECO:0000256" key="2">
    <source>
        <dbReference type="ARBA" id="ARBA00005497"/>
    </source>
</evidence>
<dbReference type="GO" id="GO:0005737">
    <property type="term" value="C:cytoplasm"/>
    <property type="evidence" value="ECO:0007669"/>
    <property type="project" value="UniProtKB-SubCell"/>
</dbReference>
<feature type="compositionally biased region" description="Basic residues" evidence="6">
    <location>
        <begin position="74"/>
        <end position="85"/>
    </location>
</feature>
<dbReference type="GO" id="GO:0045892">
    <property type="term" value="P:negative regulation of DNA-templated transcription"/>
    <property type="evidence" value="ECO:0007669"/>
    <property type="project" value="InterPro"/>
</dbReference>
<organism evidence="8 9">
    <name type="scientific">Apatococcus lobatus</name>
    <dbReference type="NCBI Taxonomy" id="904363"/>
    <lineage>
        <taxon>Eukaryota</taxon>
        <taxon>Viridiplantae</taxon>
        <taxon>Chlorophyta</taxon>
        <taxon>core chlorophytes</taxon>
        <taxon>Trebouxiophyceae</taxon>
        <taxon>Chlorellales</taxon>
        <taxon>Chlorellaceae</taxon>
        <taxon>Apatococcus</taxon>
    </lineage>
</organism>
<dbReference type="SMART" id="SM00544">
    <property type="entry name" value="MA3"/>
    <property type="match status" value="4"/>
</dbReference>
<feature type="region of interest" description="Disordered" evidence="6">
    <location>
        <begin position="1"/>
        <end position="20"/>
    </location>
</feature>
<accession>A0AAW1RLU9</accession>
<keyword evidence="3" id="KW-0963">Cytoplasm</keyword>
<evidence type="ECO:0000256" key="6">
    <source>
        <dbReference type="SAM" id="MobiDB-lite"/>
    </source>
</evidence>
<dbReference type="EMBL" id="JALJOS010000009">
    <property type="protein sequence ID" value="KAK9834580.1"/>
    <property type="molecule type" value="Genomic_DNA"/>
</dbReference>
<proteinExistence type="inferred from homology"/>
<comment type="similarity">
    <text evidence="2">Belongs to the PDCD4 family.</text>
</comment>
<keyword evidence="4" id="KW-0677">Repeat</keyword>
<comment type="subcellular location">
    <subcellularLocation>
        <location evidence="1">Cytoplasm</location>
    </subcellularLocation>
</comment>
<dbReference type="PROSITE" id="PS51366">
    <property type="entry name" value="MI"/>
    <property type="match status" value="4"/>
</dbReference>
<comment type="caution">
    <text evidence="8">The sequence shown here is derived from an EMBL/GenBank/DDBJ whole genome shotgun (WGS) entry which is preliminary data.</text>
</comment>
<dbReference type="Gene3D" id="1.25.40.180">
    <property type="match status" value="4"/>
</dbReference>
<dbReference type="InterPro" id="IPR003891">
    <property type="entry name" value="Initiation_fac_eIF4g_MI"/>
</dbReference>
<dbReference type="PANTHER" id="PTHR12626">
    <property type="entry name" value="PROGRAMMED CELL DEATH 4"/>
    <property type="match status" value="1"/>
</dbReference>
<feature type="domain" description="MI" evidence="7">
    <location>
        <begin position="429"/>
        <end position="550"/>
    </location>
</feature>
<dbReference type="Proteomes" id="UP001438707">
    <property type="component" value="Unassembled WGS sequence"/>
</dbReference>
<feature type="compositionally biased region" description="Polar residues" evidence="6">
    <location>
        <begin position="11"/>
        <end position="20"/>
    </location>
</feature>
<reference evidence="8 9" key="1">
    <citation type="journal article" date="2024" name="Nat. Commun.">
        <title>Phylogenomics reveals the evolutionary origins of lichenization in chlorophyte algae.</title>
        <authorList>
            <person name="Puginier C."/>
            <person name="Libourel C."/>
            <person name="Otte J."/>
            <person name="Skaloud P."/>
            <person name="Haon M."/>
            <person name="Grisel S."/>
            <person name="Petersen M."/>
            <person name="Berrin J.G."/>
            <person name="Delaux P.M."/>
            <person name="Dal Grande F."/>
            <person name="Keller J."/>
        </authorList>
    </citation>
    <scope>NUCLEOTIDE SEQUENCE [LARGE SCALE GENOMIC DNA]</scope>
    <source>
        <strain evidence="8 9">SAG 2145</strain>
    </source>
</reference>
<name>A0AAW1RLU9_9CHLO</name>
<feature type="compositionally biased region" description="Basic and acidic residues" evidence="6">
    <location>
        <begin position="39"/>
        <end position="53"/>
    </location>
</feature>
<keyword evidence="5" id="KW-0539">Nucleus</keyword>
<evidence type="ECO:0000256" key="4">
    <source>
        <dbReference type="ARBA" id="ARBA00022737"/>
    </source>
</evidence>
<feature type="domain" description="MI" evidence="7">
    <location>
        <begin position="296"/>
        <end position="417"/>
    </location>
</feature>
<dbReference type="Pfam" id="PF02847">
    <property type="entry name" value="MA3"/>
    <property type="match status" value="4"/>
</dbReference>
<dbReference type="PANTHER" id="PTHR12626:SF0">
    <property type="entry name" value="PROGRAMMED CELL DEATH PROTEIN 4"/>
    <property type="match status" value="1"/>
</dbReference>
<dbReference type="InterPro" id="IPR039778">
    <property type="entry name" value="PDCD4"/>
</dbReference>
<gene>
    <name evidence="8" type="ORF">WJX74_005106</name>
</gene>
<protein>
    <recommendedName>
        <fullName evidence="7">MI domain-containing protein</fullName>
    </recommendedName>
</protein>
<evidence type="ECO:0000313" key="8">
    <source>
        <dbReference type="EMBL" id="KAK9834580.1"/>
    </source>
</evidence>
<dbReference type="InterPro" id="IPR016024">
    <property type="entry name" value="ARM-type_fold"/>
</dbReference>
<evidence type="ECO:0000313" key="9">
    <source>
        <dbReference type="Proteomes" id="UP001438707"/>
    </source>
</evidence>